<dbReference type="GO" id="GO:0005654">
    <property type="term" value="C:nucleoplasm"/>
    <property type="evidence" value="ECO:0007669"/>
    <property type="project" value="UniProtKB-SubCell"/>
</dbReference>
<keyword evidence="1 4" id="KW-0690">Ribosome biogenesis</keyword>
<evidence type="ECO:0000256" key="2">
    <source>
        <dbReference type="ARBA" id="ARBA00022552"/>
    </source>
</evidence>
<organism evidence="7">
    <name type="scientific">Timema bartmani</name>
    <dbReference type="NCBI Taxonomy" id="61472"/>
    <lineage>
        <taxon>Eukaryota</taxon>
        <taxon>Metazoa</taxon>
        <taxon>Ecdysozoa</taxon>
        <taxon>Arthropoda</taxon>
        <taxon>Hexapoda</taxon>
        <taxon>Insecta</taxon>
        <taxon>Pterygota</taxon>
        <taxon>Neoptera</taxon>
        <taxon>Polyneoptera</taxon>
        <taxon>Phasmatodea</taxon>
        <taxon>Timematodea</taxon>
        <taxon>Timematoidea</taxon>
        <taxon>Timematidae</taxon>
        <taxon>Timema</taxon>
    </lineage>
</organism>
<dbReference type="PANTHER" id="PTHR12221:SF6">
    <property type="entry name" value="PESCADILLO HOMOLOG"/>
    <property type="match status" value="1"/>
</dbReference>
<feature type="compositionally biased region" description="Basic and acidic residues" evidence="5">
    <location>
        <begin position="472"/>
        <end position="488"/>
    </location>
</feature>
<dbReference type="GO" id="GO:0003723">
    <property type="term" value="F:RNA binding"/>
    <property type="evidence" value="ECO:0007669"/>
    <property type="project" value="TreeGrafter"/>
</dbReference>
<dbReference type="InterPro" id="IPR001357">
    <property type="entry name" value="BRCT_dom"/>
</dbReference>
<dbReference type="InterPro" id="IPR010613">
    <property type="entry name" value="PES"/>
</dbReference>
<protein>
    <recommendedName>
        <fullName evidence="4">Pescadillo homolog</fullName>
    </recommendedName>
</protein>
<name>A0A7R9HWG3_9NEOP</name>
<reference evidence="7" key="1">
    <citation type="submission" date="2020-11" db="EMBL/GenBank/DDBJ databases">
        <authorList>
            <person name="Tran Van P."/>
        </authorList>
    </citation>
    <scope>NUCLEOTIDE SEQUENCE</scope>
</reference>
<dbReference type="Pfam" id="PF06732">
    <property type="entry name" value="Pescadillo_N"/>
    <property type="match status" value="1"/>
</dbReference>
<evidence type="ECO:0000259" key="6">
    <source>
        <dbReference type="PROSITE" id="PS50172"/>
    </source>
</evidence>
<dbReference type="Pfam" id="PF16589">
    <property type="entry name" value="BRCT_2"/>
    <property type="match status" value="1"/>
</dbReference>
<evidence type="ECO:0000313" key="7">
    <source>
        <dbReference type="EMBL" id="CAD7438574.1"/>
    </source>
</evidence>
<evidence type="ECO:0000256" key="1">
    <source>
        <dbReference type="ARBA" id="ARBA00022517"/>
    </source>
</evidence>
<dbReference type="Gene3D" id="3.40.50.10190">
    <property type="entry name" value="BRCT domain"/>
    <property type="match status" value="1"/>
</dbReference>
<dbReference type="PROSITE" id="PS50172">
    <property type="entry name" value="BRCT"/>
    <property type="match status" value="1"/>
</dbReference>
<sequence length="568" mass="66369">MGQRKKKYQSGEGSKYITRQAALKMLQLTLKNFRSLCILKGIYPREPHNRKKAQRGTPGIKILYNKKDIQFLLHEPIIWKMREIKIFAKKSGRARALKDFRAVRRYIDNHPVLTLDHIVKERYPTFIDAIRDLDDCLTLCFLFSSFPLIRHVPRDQSALCRRLTVEFMHAVIVSKALRKVFVSIKGYYYQAEIKGQTVTWIVPHHFSFEPQARADVDFKVMSTFVEFYTVLLGFVNFRLYHSLNLYYPPKFPNYSDDIEKDLADEEVYVAERIAALNVSLIRTKEEDHEEEEDNAVDEFPDSTDDPEKLEKIKLELERVRALKTLFQGLKFYLNREVPREPLVFIIRCFGGEVSWDRLLFVGATYEEEDKSITHQIIDRPNLSTCIPHRYYIQPQWVFDSVNARQRLPVETYMMGAILPPHLSPFVDENRDQYIPPEEKLFRDPSLQLEKPFTGEDDDDVLSDVDLGEEETLDKTEETTLDEKDKEDITSESDDEETEMFPSIPGFSECDREDIESWLQNNIDDPGYQIMNEDEIVSFLQDSDEMSDEEDECGNIPSKNESGPSNEEA</sequence>
<proteinExistence type="inferred from homology"/>
<keyword evidence="3 4" id="KW-0539">Nucleus</keyword>
<dbReference type="GO" id="GO:0030687">
    <property type="term" value="C:preribosome, large subunit precursor"/>
    <property type="evidence" value="ECO:0007669"/>
    <property type="project" value="UniProtKB-UniRule"/>
</dbReference>
<evidence type="ECO:0000256" key="3">
    <source>
        <dbReference type="ARBA" id="ARBA00023242"/>
    </source>
</evidence>
<dbReference type="EMBL" id="OD564485">
    <property type="protein sequence ID" value="CAD7438574.1"/>
    <property type="molecule type" value="Genomic_DNA"/>
</dbReference>
<feature type="region of interest" description="Disordered" evidence="5">
    <location>
        <begin position="436"/>
        <end position="512"/>
    </location>
</feature>
<accession>A0A7R9HWG3</accession>
<feature type="compositionally biased region" description="Acidic residues" evidence="5">
    <location>
        <begin position="539"/>
        <end position="552"/>
    </location>
</feature>
<dbReference type="GO" id="GO:0000466">
    <property type="term" value="P:maturation of 5.8S rRNA from tricistronic rRNA transcript (SSU-rRNA, 5.8S rRNA, LSU-rRNA)"/>
    <property type="evidence" value="ECO:0007669"/>
    <property type="project" value="UniProtKB-UniRule"/>
</dbReference>
<dbReference type="GO" id="GO:0000463">
    <property type="term" value="P:maturation of LSU-rRNA from tricistronic rRNA transcript (SSU-rRNA, 5.8S rRNA, LSU-rRNA)"/>
    <property type="evidence" value="ECO:0007669"/>
    <property type="project" value="UniProtKB-UniRule"/>
</dbReference>
<dbReference type="PANTHER" id="PTHR12221">
    <property type="entry name" value="PESCADILLO - RELATED"/>
    <property type="match status" value="1"/>
</dbReference>
<gene>
    <name evidence="7" type="ORF">TBIB3V08_LOCUS1162</name>
</gene>
<dbReference type="CDD" id="cd17709">
    <property type="entry name" value="BRCT_pescadillo_like"/>
    <property type="match status" value="1"/>
</dbReference>
<feature type="compositionally biased region" description="Acidic residues" evidence="5">
    <location>
        <begin position="489"/>
        <end position="498"/>
    </location>
</feature>
<comment type="similarity">
    <text evidence="4">Belongs to the pescadillo family.</text>
</comment>
<dbReference type="AlphaFoldDB" id="A0A7R9HWG3"/>
<dbReference type="HAMAP" id="MF_03028">
    <property type="entry name" value="Pescadillo"/>
    <property type="match status" value="1"/>
</dbReference>
<feature type="compositionally biased region" description="Acidic residues" evidence="5">
    <location>
        <begin position="454"/>
        <end position="471"/>
    </location>
</feature>
<feature type="domain" description="BRCT" evidence="6">
    <location>
        <begin position="321"/>
        <end position="414"/>
    </location>
</feature>
<dbReference type="GO" id="GO:0043021">
    <property type="term" value="F:ribonucleoprotein complex binding"/>
    <property type="evidence" value="ECO:0007669"/>
    <property type="project" value="UniProtKB-UniRule"/>
</dbReference>
<dbReference type="SMART" id="SM00292">
    <property type="entry name" value="BRCT"/>
    <property type="match status" value="1"/>
</dbReference>
<feature type="region of interest" description="Disordered" evidence="5">
    <location>
        <begin position="539"/>
        <end position="568"/>
    </location>
</feature>
<dbReference type="FunFam" id="3.40.50.10190:FF:000002">
    <property type="entry name" value="Pescadillo homolog"/>
    <property type="match status" value="1"/>
</dbReference>
<evidence type="ECO:0000256" key="5">
    <source>
        <dbReference type="SAM" id="MobiDB-lite"/>
    </source>
</evidence>
<feature type="compositionally biased region" description="Polar residues" evidence="5">
    <location>
        <begin position="556"/>
        <end position="568"/>
    </location>
</feature>
<dbReference type="InterPro" id="IPR036420">
    <property type="entry name" value="BRCT_dom_sf"/>
</dbReference>
<comment type="subcellular location">
    <subcellularLocation>
        <location evidence="4">Nucleus</location>
        <location evidence="4">Nucleolus</location>
    </subcellularLocation>
    <subcellularLocation>
        <location evidence="4">Nucleus</location>
        <location evidence="4">Nucleoplasm</location>
    </subcellularLocation>
</comment>
<evidence type="ECO:0000256" key="4">
    <source>
        <dbReference type="HAMAP-Rule" id="MF_03028"/>
    </source>
</evidence>
<keyword evidence="2 4" id="KW-0698">rRNA processing</keyword>
<comment type="function">
    <text evidence="4">Required for maturation of ribosomal RNAs and formation of the large ribosomal subunit.</text>
</comment>
<dbReference type="GO" id="GO:0070545">
    <property type="term" value="C:PeBoW complex"/>
    <property type="evidence" value="ECO:0007669"/>
    <property type="project" value="TreeGrafter"/>
</dbReference>
<dbReference type="SUPFAM" id="SSF52113">
    <property type="entry name" value="BRCT domain"/>
    <property type="match status" value="1"/>
</dbReference>